<dbReference type="Proteomes" id="UP000381378">
    <property type="component" value="Unassembled WGS sequence"/>
</dbReference>
<protein>
    <submittedName>
        <fullName evidence="1">Uncharacterized protein</fullName>
    </submittedName>
</protein>
<dbReference type="EMBL" id="CABVJF010000002">
    <property type="protein sequence ID" value="VVP80347.1"/>
    <property type="molecule type" value="Genomic_DNA"/>
</dbReference>
<gene>
    <name evidence="1" type="ORF">PS928_00666</name>
</gene>
<evidence type="ECO:0000313" key="2">
    <source>
        <dbReference type="Proteomes" id="UP000381378"/>
    </source>
</evidence>
<organism evidence="1 2">
    <name type="scientific">Pseudomonas fluorescens</name>
    <dbReference type="NCBI Taxonomy" id="294"/>
    <lineage>
        <taxon>Bacteria</taxon>
        <taxon>Pseudomonadati</taxon>
        <taxon>Pseudomonadota</taxon>
        <taxon>Gammaproteobacteria</taxon>
        <taxon>Pseudomonadales</taxon>
        <taxon>Pseudomonadaceae</taxon>
        <taxon>Pseudomonas</taxon>
    </lineage>
</organism>
<name>A0A5E7S3S8_PSEFL</name>
<reference evidence="1 2" key="1">
    <citation type="submission" date="2019-09" db="EMBL/GenBank/DDBJ databases">
        <authorList>
            <person name="Chandra G."/>
            <person name="Truman W A."/>
        </authorList>
    </citation>
    <scope>NUCLEOTIDE SEQUENCE [LARGE SCALE GENOMIC DNA]</scope>
    <source>
        <strain evidence="1">PS928</strain>
    </source>
</reference>
<dbReference type="AlphaFoldDB" id="A0A5E7S3S8"/>
<sequence>MMEERRKYNGDPRDYARFLELLPEKSMFLIDQRSNKDLKIVYRASNNEIEWALIRGHQASQLKPEFKVFIEGDFWGSLNGKLFDDIPALAHALRKRGLTQVEF</sequence>
<dbReference type="RefSeq" id="WP_224790879.1">
    <property type="nucleotide sequence ID" value="NZ_CABVJF010000002.1"/>
</dbReference>
<accession>A0A5E7S3S8</accession>
<evidence type="ECO:0000313" key="1">
    <source>
        <dbReference type="EMBL" id="VVP80347.1"/>
    </source>
</evidence>
<proteinExistence type="predicted"/>